<feature type="disulfide bond" evidence="10">
    <location>
        <begin position="70"/>
        <end position="111"/>
    </location>
</feature>
<dbReference type="InterPro" id="IPR036444">
    <property type="entry name" value="PLipase_A2_dom_sf"/>
</dbReference>
<comment type="cofactor">
    <cofactor evidence="9">
        <name>Ca(2+)</name>
        <dbReference type="ChEBI" id="CHEBI:29108"/>
    </cofactor>
    <text evidence="9">Binds 1 Ca(2+) ion per subunit.</text>
</comment>
<dbReference type="GO" id="GO:0008201">
    <property type="term" value="F:heparin binding"/>
    <property type="evidence" value="ECO:0007669"/>
    <property type="project" value="Ensembl"/>
</dbReference>
<keyword evidence="5 10" id="KW-1015">Disulfide bond</keyword>
<dbReference type="GO" id="GO:0046337">
    <property type="term" value="P:phosphatidylethanolamine metabolic process"/>
    <property type="evidence" value="ECO:0007669"/>
    <property type="project" value="Ensembl"/>
</dbReference>
<feature type="domain" description="Phospholipase A2-like central" evidence="13">
    <location>
        <begin position="21"/>
        <end position="139"/>
    </location>
</feature>
<dbReference type="OrthoDB" id="5841574at2759"/>
<dbReference type="PROSITE" id="PS00118">
    <property type="entry name" value="PA2_HIS"/>
    <property type="match status" value="1"/>
</dbReference>
<keyword evidence="3 12" id="KW-0964">Secreted</keyword>
<evidence type="ECO:0000259" key="13">
    <source>
        <dbReference type="SMART" id="SM00085"/>
    </source>
</evidence>
<comment type="catalytic activity">
    <reaction evidence="7">
        <text>1-hexadecanoyl-2-(9Z,12Z-octadecadienoyl)-sn-glycero-3-phosphoethanolamine + H2O = 1-hexadecanoyl-sn-glycero-3-phosphoethanolamine + (9Z,12Z)-octadecadienoate + H(+)</text>
        <dbReference type="Rhea" id="RHEA:40815"/>
        <dbReference type="ChEBI" id="CHEBI:15377"/>
        <dbReference type="ChEBI" id="CHEBI:15378"/>
        <dbReference type="ChEBI" id="CHEBI:30245"/>
        <dbReference type="ChEBI" id="CHEBI:73004"/>
        <dbReference type="ChEBI" id="CHEBI:73008"/>
    </reaction>
    <physiologicalReaction direction="left-to-right" evidence="7">
        <dbReference type="Rhea" id="RHEA:40816"/>
    </physiologicalReaction>
</comment>
<keyword evidence="9" id="KW-0479">Metal-binding</keyword>
<evidence type="ECO:0000256" key="2">
    <source>
        <dbReference type="ARBA" id="ARBA00007056"/>
    </source>
</evidence>
<comment type="subcellular location">
    <subcellularLocation>
        <location evidence="1 12">Secreted</location>
    </subcellularLocation>
</comment>
<protein>
    <recommendedName>
        <fullName evidence="12">Phospholipase A2</fullName>
        <ecNumber evidence="12">3.1.1.4</ecNumber>
    </recommendedName>
</protein>
<keyword evidence="12" id="KW-0732">Signal</keyword>
<keyword evidence="4 9" id="KW-0106">Calcium</keyword>
<feature type="disulfide bond" evidence="10">
    <location>
        <begin position="97"/>
        <end position="109"/>
    </location>
</feature>
<dbReference type="InterPro" id="IPR033112">
    <property type="entry name" value="PLA2_Asp_AS"/>
</dbReference>
<dbReference type="GO" id="GO:0005576">
    <property type="term" value="C:extracellular region"/>
    <property type="evidence" value="ECO:0007669"/>
    <property type="project" value="UniProtKB-SubCell"/>
</dbReference>
<dbReference type="GO" id="GO:0050482">
    <property type="term" value="P:arachidonate secretion"/>
    <property type="evidence" value="ECO:0007669"/>
    <property type="project" value="InterPro"/>
</dbReference>
<comment type="similarity">
    <text evidence="2 11">Belongs to the phospholipase A2 family.</text>
</comment>
<dbReference type="GO" id="GO:0046471">
    <property type="term" value="P:phosphatidylglycerol metabolic process"/>
    <property type="evidence" value="ECO:0007669"/>
    <property type="project" value="Ensembl"/>
</dbReference>
<evidence type="ECO:0000256" key="8">
    <source>
        <dbReference type="PIRSR" id="PIRSR601211-1"/>
    </source>
</evidence>
<dbReference type="GeneTree" id="ENSGT00940000161938"/>
<dbReference type="GO" id="GO:0005543">
    <property type="term" value="F:phospholipid binding"/>
    <property type="evidence" value="ECO:0007669"/>
    <property type="project" value="TreeGrafter"/>
</dbReference>
<dbReference type="GO" id="GO:0002864">
    <property type="term" value="P:regulation of acute inflammatory response to antigenic stimulus"/>
    <property type="evidence" value="ECO:0007669"/>
    <property type="project" value="Ensembl"/>
</dbReference>
<evidence type="ECO:0000256" key="5">
    <source>
        <dbReference type="ARBA" id="ARBA00023157"/>
    </source>
</evidence>
<dbReference type="EC" id="3.1.1.4" evidence="12"/>
<evidence type="ECO:0000256" key="1">
    <source>
        <dbReference type="ARBA" id="ARBA00004613"/>
    </source>
</evidence>
<dbReference type="CTD" id="26279"/>
<dbReference type="SMART" id="SM00085">
    <property type="entry name" value="PA2c"/>
    <property type="match status" value="1"/>
</dbReference>
<feature type="disulfide bond" evidence="10">
    <location>
        <begin position="48"/>
        <end position="64"/>
    </location>
</feature>
<dbReference type="GO" id="GO:0046470">
    <property type="term" value="P:phosphatidylcholine metabolic process"/>
    <property type="evidence" value="ECO:0007669"/>
    <property type="project" value="Ensembl"/>
</dbReference>
<dbReference type="InterPro" id="IPR016090">
    <property type="entry name" value="PLA2-like_dom"/>
</dbReference>
<dbReference type="GO" id="GO:0043395">
    <property type="term" value="F:heparan sulfate proteoglycan binding"/>
    <property type="evidence" value="ECO:0007669"/>
    <property type="project" value="Ensembl"/>
</dbReference>
<feature type="chain" id="PRO_5034821802" description="Phospholipase A2" evidence="12">
    <location>
        <begin position="21"/>
        <end position="145"/>
    </location>
</feature>
<comment type="catalytic activity">
    <reaction evidence="12">
        <text>a 1,2-diacyl-sn-glycero-3-phosphocholine + H2O = a 1-acyl-sn-glycero-3-phosphocholine + a fatty acid + H(+)</text>
        <dbReference type="Rhea" id="RHEA:15801"/>
        <dbReference type="ChEBI" id="CHEBI:15377"/>
        <dbReference type="ChEBI" id="CHEBI:15378"/>
        <dbReference type="ChEBI" id="CHEBI:28868"/>
        <dbReference type="ChEBI" id="CHEBI:57643"/>
        <dbReference type="ChEBI" id="CHEBI:58168"/>
        <dbReference type="EC" id="3.1.1.4"/>
    </reaction>
</comment>
<dbReference type="PROSITE" id="PS00119">
    <property type="entry name" value="PA2_ASP"/>
    <property type="match status" value="1"/>
</dbReference>
<dbReference type="Proteomes" id="UP000694381">
    <property type="component" value="Unassembled WGS sequence"/>
</dbReference>
<dbReference type="InterPro" id="IPR001211">
    <property type="entry name" value="PLA2"/>
</dbReference>
<dbReference type="SUPFAM" id="SSF48619">
    <property type="entry name" value="Phospholipase A2, PLA2"/>
    <property type="match status" value="1"/>
</dbReference>
<dbReference type="Pfam" id="PF00068">
    <property type="entry name" value="Phospholip_A2_1"/>
    <property type="match status" value="1"/>
</dbReference>
<dbReference type="GO" id="GO:0047498">
    <property type="term" value="F:calcium-dependent phospholipase A2 activity"/>
    <property type="evidence" value="ECO:0007669"/>
    <property type="project" value="Ensembl"/>
</dbReference>
<reference evidence="14" key="1">
    <citation type="submission" date="2025-08" db="UniProtKB">
        <authorList>
            <consortium name="Ensembl"/>
        </authorList>
    </citation>
    <scope>IDENTIFICATION</scope>
</reference>
<evidence type="ECO:0000256" key="12">
    <source>
        <dbReference type="RuleBase" id="RU361236"/>
    </source>
</evidence>
<dbReference type="PRINTS" id="PR00389">
    <property type="entry name" value="PHPHLIPASEA2"/>
</dbReference>
<feature type="disulfide bond" evidence="10">
    <location>
        <begin position="63"/>
        <end position="118"/>
    </location>
</feature>
<evidence type="ECO:0000313" key="15">
    <source>
        <dbReference type="Proteomes" id="UP000694381"/>
    </source>
</evidence>
<name>A0A8C6RI61_NANGA</name>
<evidence type="ECO:0000256" key="9">
    <source>
        <dbReference type="PIRSR" id="PIRSR601211-2"/>
    </source>
</evidence>
<dbReference type="RefSeq" id="XP_008820073.1">
    <property type="nucleotide sequence ID" value="XM_008821851.3"/>
</dbReference>
<dbReference type="AlphaFoldDB" id="A0A8C6RI61"/>
<feature type="signal peptide" evidence="12">
    <location>
        <begin position="1"/>
        <end position="20"/>
    </location>
</feature>
<dbReference type="GeneID" id="103724727"/>
<keyword evidence="12" id="KW-0378">Hydrolase</keyword>
<dbReference type="GO" id="GO:0002361">
    <property type="term" value="P:CD4-positive, CD25-positive, alpha-beta regulatory T cell differentiation"/>
    <property type="evidence" value="ECO:0007669"/>
    <property type="project" value="Ensembl"/>
</dbReference>
<evidence type="ECO:0000256" key="10">
    <source>
        <dbReference type="PIRSR" id="PIRSR601211-3"/>
    </source>
</evidence>
<dbReference type="InterPro" id="IPR033113">
    <property type="entry name" value="PLA2_histidine"/>
</dbReference>
<dbReference type="Ensembl" id="ENSNGAT00000023784.1">
    <property type="protein sequence ID" value="ENSNGAP00000018142.1"/>
    <property type="gene ID" value="ENSNGAG00000018376.1"/>
</dbReference>
<dbReference type="OMA" id="GDIQCSD"/>
<keyword evidence="12" id="KW-0443">Lipid metabolism</keyword>
<dbReference type="CDD" id="cd00125">
    <property type="entry name" value="PLA2c"/>
    <property type="match status" value="1"/>
</dbReference>
<keyword evidence="15" id="KW-1185">Reference proteome</keyword>
<feature type="disulfide bond" evidence="10">
    <location>
        <begin position="79"/>
        <end position="104"/>
    </location>
</feature>
<sequence length="145" mass="16638">MELFLMCGLLLMAGVTPAQGGLLNLNKMIRKVTGKIPLFYYWPYGCHCGIGGKGQPKDATDWCCQKHDCCYDHLKTHKCRAMMDNYKYNISRGAVQCSDKGSWCEQQLCACDKEIAECLKQNIDSYNKRLRYYWRSHCQGQTPTC</sequence>
<dbReference type="GO" id="GO:0005509">
    <property type="term" value="F:calcium ion binding"/>
    <property type="evidence" value="ECO:0007669"/>
    <property type="project" value="InterPro"/>
</dbReference>
<feature type="binding site" evidence="9">
    <location>
        <position position="51"/>
    </location>
    <ligand>
        <name>Ca(2+)</name>
        <dbReference type="ChEBI" id="CHEBI:29108"/>
    </ligand>
</feature>
<organism evidence="14 15">
    <name type="scientific">Nannospalax galili</name>
    <name type="common">Northern Israeli blind subterranean mole rat</name>
    <name type="synonym">Spalax galili</name>
    <dbReference type="NCBI Taxonomy" id="1026970"/>
    <lineage>
        <taxon>Eukaryota</taxon>
        <taxon>Metazoa</taxon>
        <taxon>Chordata</taxon>
        <taxon>Craniata</taxon>
        <taxon>Vertebrata</taxon>
        <taxon>Euteleostomi</taxon>
        <taxon>Mammalia</taxon>
        <taxon>Eutheria</taxon>
        <taxon>Euarchontoglires</taxon>
        <taxon>Glires</taxon>
        <taxon>Rodentia</taxon>
        <taxon>Myomorpha</taxon>
        <taxon>Muroidea</taxon>
        <taxon>Spalacidae</taxon>
        <taxon>Spalacinae</taxon>
        <taxon>Nannospalax</taxon>
    </lineage>
</organism>
<dbReference type="PANTHER" id="PTHR11716:SF57">
    <property type="entry name" value="GROUP IID SECRETORY PHOSPHOLIPASE A2"/>
    <property type="match status" value="1"/>
</dbReference>
<comment type="catalytic activity">
    <reaction evidence="6">
        <text>1-hexadecanoyl-2-(9Z-octadecenoyl)-sn-glycero-3-phosphocholine + H2O = 1-hexadecanoyl-sn-glycero-3-phosphocholine + (9Z)-octadecenoate + H(+)</text>
        <dbReference type="Rhea" id="RHEA:38779"/>
        <dbReference type="ChEBI" id="CHEBI:15377"/>
        <dbReference type="ChEBI" id="CHEBI:15378"/>
        <dbReference type="ChEBI" id="CHEBI:30823"/>
        <dbReference type="ChEBI" id="CHEBI:72998"/>
        <dbReference type="ChEBI" id="CHEBI:73001"/>
    </reaction>
    <physiologicalReaction direction="left-to-right" evidence="6">
        <dbReference type="Rhea" id="RHEA:38780"/>
    </physiologicalReaction>
</comment>
<evidence type="ECO:0000256" key="4">
    <source>
        <dbReference type="ARBA" id="ARBA00022837"/>
    </source>
</evidence>
<evidence type="ECO:0000256" key="7">
    <source>
        <dbReference type="ARBA" id="ARBA00049039"/>
    </source>
</evidence>
<evidence type="ECO:0000256" key="11">
    <source>
        <dbReference type="RuleBase" id="RU003654"/>
    </source>
</evidence>
<evidence type="ECO:0000256" key="6">
    <source>
        <dbReference type="ARBA" id="ARBA00048699"/>
    </source>
</evidence>
<reference evidence="14" key="2">
    <citation type="submission" date="2025-09" db="UniProtKB">
        <authorList>
            <consortium name="Ensembl"/>
        </authorList>
    </citation>
    <scope>IDENTIFICATION</scope>
</reference>
<dbReference type="PANTHER" id="PTHR11716">
    <property type="entry name" value="PHOSPHOLIPASE A2 FAMILY MEMBER"/>
    <property type="match status" value="1"/>
</dbReference>
<feature type="binding site" evidence="9">
    <location>
        <position position="49"/>
    </location>
    <ligand>
        <name>Ca(2+)</name>
        <dbReference type="ChEBI" id="CHEBI:29108"/>
    </ligand>
</feature>
<dbReference type="GO" id="GO:0042130">
    <property type="term" value="P:negative regulation of T cell proliferation"/>
    <property type="evidence" value="ECO:0007669"/>
    <property type="project" value="Ensembl"/>
</dbReference>
<proteinExistence type="inferred from homology"/>
<feature type="active site" evidence="8">
    <location>
        <position position="67"/>
    </location>
</feature>
<gene>
    <name evidence="14" type="primary">Pla2g2d</name>
</gene>
<feature type="active site" evidence="8">
    <location>
        <position position="112"/>
    </location>
</feature>
<evidence type="ECO:0000313" key="14">
    <source>
        <dbReference type="Ensembl" id="ENSNGAP00000018142.1"/>
    </source>
</evidence>
<dbReference type="FunFam" id="1.20.90.10:FF:000001">
    <property type="entry name" value="Basic phospholipase A2 homolog"/>
    <property type="match status" value="1"/>
</dbReference>
<feature type="binding site" evidence="9">
    <location>
        <position position="68"/>
    </location>
    <ligand>
        <name>Ca(2+)</name>
        <dbReference type="ChEBI" id="CHEBI:29108"/>
    </ligand>
</feature>
<feature type="disulfide bond" evidence="10">
    <location>
        <begin position="69"/>
        <end position="145"/>
    </location>
</feature>
<dbReference type="KEGG" id="ngi:103724727"/>
<dbReference type="GO" id="GO:0016042">
    <property type="term" value="P:lipid catabolic process"/>
    <property type="evidence" value="ECO:0007669"/>
    <property type="project" value="InterPro"/>
</dbReference>
<accession>A0A8C6RI61</accession>
<dbReference type="Gene3D" id="1.20.90.10">
    <property type="entry name" value="Phospholipase A2 domain"/>
    <property type="match status" value="1"/>
</dbReference>
<evidence type="ECO:0000256" key="3">
    <source>
        <dbReference type="ARBA" id="ARBA00022525"/>
    </source>
</evidence>